<dbReference type="InterPro" id="IPR009057">
    <property type="entry name" value="Homeodomain-like_sf"/>
</dbReference>
<dbReference type="Gene3D" id="1.10.10.60">
    <property type="entry name" value="Homeodomain-like"/>
    <property type="match status" value="1"/>
</dbReference>
<dbReference type="SUPFAM" id="SSF46689">
    <property type="entry name" value="Homeodomain-like"/>
    <property type="match status" value="1"/>
</dbReference>
<comment type="caution">
    <text evidence="5">The sequence shown here is derived from an EMBL/GenBank/DDBJ whole genome shotgun (WGS) entry which is preliminary data.</text>
</comment>
<feature type="domain" description="HTH araC/xylS-type" evidence="4">
    <location>
        <begin position="208"/>
        <end position="308"/>
    </location>
</feature>
<dbReference type="SMART" id="SM00342">
    <property type="entry name" value="HTH_ARAC"/>
    <property type="match status" value="1"/>
</dbReference>
<evidence type="ECO:0000256" key="1">
    <source>
        <dbReference type="ARBA" id="ARBA00023015"/>
    </source>
</evidence>
<keyword evidence="6" id="KW-1185">Reference proteome</keyword>
<dbReference type="PANTHER" id="PTHR46796">
    <property type="entry name" value="HTH-TYPE TRANSCRIPTIONAL ACTIVATOR RHAS-RELATED"/>
    <property type="match status" value="1"/>
</dbReference>
<evidence type="ECO:0000313" key="5">
    <source>
        <dbReference type="EMBL" id="MDU0341991.1"/>
    </source>
</evidence>
<dbReference type="InterPro" id="IPR020449">
    <property type="entry name" value="Tscrpt_reg_AraC-type_HTH"/>
</dbReference>
<sequence length="340" mass="37735">MDARVFSTLNLPARQQLDAWRGWFDLFDVQFDASCEGFEATSETWNFGRFSLGRVKAPKLLASRTAKHLRRDSIDHWNIAIGQKRTLADAGGNRSIDVPAGVPFAASLGRDVVSFRDQDERLQLYVPRDAFPDLVPAFEAVEGRPLTNSMGVLLAEFLGLLARSAPGIPQSHVPALQSAIHAMLLACIAPSPDNDMIGAAPVAMTRKAVIRRIVDQNLHRSDLNTEFLCREAAMSRSQLYRLFETEGGVKAYIQRERLRRCLGEITNSIVSKRSILSIGEEFGFTDASSFSRAFKREFGLTPTEARHGDLSDAPLRPVLGRRLKAEVSSLVDILRQSAWP</sequence>
<name>A0ABU3SBC9_9HYPH</name>
<dbReference type="RefSeq" id="WP_316019786.1">
    <property type="nucleotide sequence ID" value="NZ_JAWDID010000031.1"/>
</dbReference>
<dbReference type="Proteomes" id="UP001254257">
    <property type="component" value="Unassembled WGS sequence"/>
</dbReference>
<evidence type="ECO:0000256" key="3">
    <source>
        <dbReference type="ARBA" id="ARBA00023163"/>
    </source>
</evidence>
<proteinExistence type="predicted"/>
<dbReference type="InterPro" id="IPR018060">
    <property type="entry name" value="HTH_AraC"/>
</dbReference>
<dbReference type="Pfam" id="PF12833">
    <property type="entry name" value="HTH_18"/>
    <property type="match status" value="1"/>
</dbReference>
<dbReference type="PRINTS" id="PR00032">
    <property type="entry name" value="HTHARAC"/>
</dbReference>
<dbReference type="InterPro" id="IPR050204">
    <property type="entry name" value="AraC_XylS_family_regulators"/>
</dbReference>
<reference evidence="5 6" key="1">
    <citation type="submission" date="2023-09" db="EMBL/GenBank/DDBJ databases">
        <title>Whole genome shotgun sequencing (WGS) of Bosea sp. ZW T0_25, isolated from stored onions (Allium cepa).</title>
        <authorList>
            <person name="Stoll D.A."/>
            <person name="Huch M."/>
        </authorList>
    </citation>
    <scope>NUCLEOTIDE SEQUENCE [LARGE SCALE GENOMIC DNA]</scope>
    <source>
        <strain evidence="5 6">ZW T0_25</strain>
    </source>
</reference>
<keyword evidence="3" id="KW-0804">Transcription</keyword>
<accession>A0ABU3SBC9</accession>
<protein>
    <submittedName>
        <fullName evidence="5">Helix-turn-helix domain-containing protein</fullName>
    </submittedName>
</protein>
<keyword evidence="1" id="KW-0805">Transcription regulation</keyword>
<evidence type="ECO:0000256" key="2">
    <source>
        <dbReference type="ARBA" id="ARBA00023125"/>
    </source>
</evidence>
<dbReference type="EMBL" id="JAWDID010000031">
    <property type="protein sequence ID" value="MDU0341991.1"/>
    <property type="molecule type" value="Genomic_DNA"/>
</dbReference>
<dbReference type="PANTHER" id="PTHR46796:SF6">
    <property type="entry name" value="ARAC SUBFAMILY"/>
    <property type="match status" value="1"/>
</dbReference>
<organism evidence="5 6">
    <name type="scientific">Bosea rubneri</name>
    <dbReference type="NCBI Taxonomy" id="3075434"/>
    <lineage>
        <taxon>Bacteria</taxon>
        <taxon>Pseudomonadati</taxon>
        <taxon>Pseudomonadota</taxon>
        <taxon>Alphaproteobacteria</taxon>
        <taxon>Hyphomicrobiales</taxon>
        <taxon>Boseaceae</taxon>
        <taxon>Bosea</taxon>
    </lineage>
</organism>
<evidence type="ECO:0000313" key="6">
    <source>
        <dbReference type="Proteomes" id="UP001254257"/>
    </source>
</evidence>
<evidence type="ECO:0000259" key="4">
    <source>
        <dbReference type="PROSITE" id="PS01124"/>
    </source>
</evidence>
<dbReference type="PROSITE" id="PS01124">
    <property type="entry name" value="HTH_ARAC_FAMILY_2"/>
    <property type="match status" value="1"/>
</dbReference>
<gene>
    <name evidence="5" type="ORF">RKE40_19015</name>
</gene>
<keyword evidence="2" id="KW-0238">DNA-binding</keyword>